<evidence type="ECO:0000313" key="1">
    <source>
        <dbReference type="EMBL" id="AFI31983.1"/>
    </source>
</evidence>
<name>I0FES7_BORCA</name>
<reference evidence="2" key="2">
    <citation type="submission" date="2012-03" db="EMBL/GenBank/DDBJ databases">
        <title>Complete genome sequence of Borrelia crocidurae.</title>
        <authorList>
            <person name="Elbir H."/>
            <person name="Gimenez G."/>
            <person name="Robert C."/>
            <person name="Raoult D."/>
            <person name="Drancourt M."/>
        </authorList>
    </citation>
    <scope>NUCLEOTIDE SEQUENCE [LARGE SCALE GENOMIC DNA]</scope>
    <source>
        <strain evidence="2">Achema</strain>
        <plasmid evidence="2">unnamed23</plasmid>
    </source>
</reference>
<protein>
    <submittedName>
        <fullName evidence="1">Uncharacterized protein</fullName>
    </submittedName>
</protein>
<dbReference type="EMBL" id="CP003449">
    <property type="protein sequence ID" value="AFI31983.1"/>
    <property type="molecule type" value="Genomic_DNA"/>
</dbReference>
<organism evidence="1 2">
    <name type="scientific">Borrelia crocidurae (strain Achema)</name>
    <dbReference type="NCBI Taxonomy" id="1155096"/>
    <lineage>
        <taxon>Bacteria</taxon>
        <taxon>Pseudomonadati</taxon>
        <taxon>Spirochaetota</taxon>
        <taxon>Spirochaetia</taxon>
        <taxon>Spirochaetales</taxon>
        <taxon>Borreliaceae</taxon>
        <taxon>Borrelia</taxon>
    </lineage>
</organism>
<dbReference type="AlphaFoldDB" id="I0FES7"/>
<keyword evidence="1" id="KW-0614">Plasmid</keyword>
<accession>I0FES7</accession>
<geneLocation type="plasmid" evidence="2">
    <name>unnamed23</name>
</geneLocation>
<reference evidence="1 2" key="1">
    <citation type="journal article" date="2012" name="J. Bacteriol.">
        <title>Complete Genome Sequence of Borrelia crocidurae.</title>
        <authorList>
            <person name="Elbir H."/>
            <person name="Gimenez G."/>
            <person name="Robert C."/>
            <person name="Bergstrom S."/>
            <person name="Cutler S."/>
            <person name="Raoult D."/>
            <person name="Drancourt M."/>
        </authorList>
    </citation>
    <scope>NUCLEOTIDE SEQUENCE [LARGE SCALE GENOMIC DNA]</scope>
    <source>
        <strain evidence="1 2">Achema</strain>
        <plasmid evidence="2">unnamed23</plasmid>
    </source>
</reference>
<dbReference type="HOGENOM" id="CLU_087525_0_0_12"/>
<dbReference type="KEGG" id="bcw:Q7M_1226"/>
<dbReference type="Proteomes" id="UP000005212">
    <property type="component" value="Plasmid unnamed23"/>
</dbReference>
<proteinExistence type="predicted"/>
<evidence type="ECO:0000313" key="2">
    <source>
        <dbReference type="Proteomes" id="UP000005212"/>
    </source>
</evidence>
<sequence length="201" mass="22911">MHKFETTIPISQAALMDGTLTEDKVKTELEHDLMNNVYYSIVFGKSSINMKGISTLSGRSKLSGTQASSLTTGTMLRQKVIEAKYKSEEQQEGIKTFYGFYRLLLPYQFSHLLLELYNEPQYVTIKDSLQRDLLTITKVFKGLDHPILYKFDHKVMFVPILSDVSFRKFSAPEGDYIRASILAGIVHFRPKEVVEITISAN</sequence>
<dbReference type="PATRIC" id="fig|1155096.3.peg.1232"/>
<gene>
    <name evidence="1" type="ordered locus">Q7M_1226</name>
</gene>